<keyword evidence="8 10" id="KW-0564">Palmitate</keyword>
<sequence>MRKLWIFGVCCLLLVGCSTNQKTTKKTELLIGGSTSVQPLMEKLAENFMKESDMKVSVQGGGSSVGVKGANEGVLDIGSVSRELEDEEKEKLDGVVIALDGIVVIVNQKNKVQNITLEQLHEIYTGKITNWKQLGGVDATISVVSREEGSGTRDGFEGIVGFESNELIKDADIQNSTGGVISTVSTNANGIGYISMGSVSDQVDVLRVDEVTPSVETITNGSYALQRPFILATKKDSEDAQEFFNFIFSEKGKEIIEDMKYIPVNQ</sequence>
<comment type="function">
    <text evidence="10">Involved in the system for phosphate transport across the cytoplasmic membrane.</text>
</comment>
<evidence type="ECO:0000256" key="9">
    <source>
        <dbReference type="ARBA" id="ARBA00023288"/>
    </source>
</evidence>
<dbReference type="EMBL" id="SODD01000012">
    <property type="protein sequence ID" value="TDW20559.1"/>
    <property type="molecule type" value="Genomic_DNA"/>
</dbReference>
<dbReference type="GO" id="GO:0006817">
    <property type="term" value="P:phosphate ion transport"/>
    <property type="evidence" value="ECO:0007669"/>
    <property type="project" value="UniProtKB-UniRule"/>
</dbReference>
<dbReference type="Pfam" id="PF12849">
    <property type="entry name" value="PBP_like_2"/>
    <property type="match status" value="1"/>
</dbReference>
<dbReference type="RefSeq" id="WP_166667551.1">
    <property type="nucleotide sequence ID" value="NZ_SODD01000012.1"/>
</dbReference>
<evidence type="ECO:0000259" key="11">
    <source>
        <dbReference type="Pfam" id="PF12849"/>
    </source>
</evidence>
<keyword evidence="6 10" id="KW-0592">Phosphate transport</keyword>
<evidence type="ECO:0000256" key="1">
    <source>
        <dbReference type="ARBA" id="ARBA00002841"/>
    </source>
</evidence>
<keyword evidence="10" id="KW-0472">Membrane</keyword>
<keyword evidence="9 10" id="KW-0449">Lipoprotein</keyword>
<dbReference type="GO" id="GO:0042301">
    <property type="term" value="F:phosphate ion binding"/>
    <property type="evidence" value="ECO:0007669"/>
    <property type="project" value="UniProtKB-UniRule"/>
</dbReference>
<evidence type="ECO:0000256" key="3">
    <source>
        <dbReference type="ARBA" id="ARBA00008725"/>
    </source>
</evidence>
<dbReference type="NCBIfam" id="TIGR02136">
    <property type="entry name" value="ptsS_2"/>
    <property type="match status" value="1"/>
</dbReference>
<evidence type="ECO:0000256" key="2">
    <source>
        <dbReference type="ARBA" id="ARBA00004193"/>
    </source>
</evidence>
<dbReference type="PROSITE" id="PS51257">
    <property type="entry name" value="PROKAR_LIPOPROTEIN"/>
    <property type="match status" value="1"/>
</dbReference>
<evidence type="ECO:0000313" key="12">
    <source>
        <dbReference type="EMBL" id="TDW20559.1"/>
    </source>
</evidence>
<dbReference type="InterPro" id="IPR024370">
    <property type="entry name" value="PBP_domain"/>
</dbReference>
<gene>
    <name evidence="12" type="ORF">EDD63_11225</name>
</gene>
<comment type="subunit">
    <text evidence="4 10">The complex is composed of two ATP-binding proteins (PstB), two transmembrane proteins (PstC and PstA) and a solute-binding protein (PstS).</text>
</comment>
<evidence type="ECO:0000256" key="5">
    <source>
        <dbReference type="ARBA" id="ARBA00022448"/>
    </source>
</evidence>
<name>A0A4R7ZRK0_9FIRM</name>
<dbReference type="PANTHER" id="PTHR30570:SF1">
    <property type="entry name" value="PHOSPHATE-BINDING PROTEIN PSTS"/>
    <property type="match status" value="1"/>
</dbReference>
<proteinExistence type="inferred from homology"/>
<evidence type="ECO:0000256" key="8">
    <source>
        <dbReference type="ARBA" id="ARBA00023139"/>
    </source>
</evidence>
<dbReference type="Gene3D" id="3.40.190.10">
    <property type="entry name" value="Periplasmic binding protein-like II"/>
    <property type="match status" value="2"/>
</dbReference>
<feature type="domain" description="PBP" evidence="11">
    <location>
        <begin position="20"/>
        <end position="250"/>
    </location>
</feature>
<dbReference type="Proteomes" id="UP000294743">
    <property type="component" value="Unassembled WGS sequence"/>
</dbReference>
<organism evidence="12 13">
    <name type="scientific">Breznakia blatticola</name>
    <dbReference type="NCBI Taxonomy" id="1754012"/>
    <lineage>
        <taxon>Bacteria</taxon>
        <taxon>Bacillati</taxon>
        <taxon>Bacillota</taxon>
        <taxon>Erysipelotrichia</taxon>
        <taxon>Erysipelotrichales</taxon>
        <taxon>Erysipelotrichaceae</taxon>
        <taxon>Breznakia</taxon>
    </lineage>
</organism>
<comment type="subcellular location">
    <subcellularLocation>
        <location evidence="2 10">Cell membrane</location>
        <topology evidence="2 10">Lipid-anchor</topology>
    </subcellularLocation>
</comment>
<evidence type="ECO:0000313" key="13">
    <source>
        <dbReference type="Proteomes" id="UP000294743"/>
    </source>
</evidence>
<reference evidence="12 13" key="1">
    <citation type="submission" date="2019-03" db="EMBL/GenBank/DDBJ databases">
        <title>Genomic Encyclopedia of Type Strains, Phase IV (KMG-IV): sequencing the most valuable type-strain genomes for metagenomic binning, comparative biology and taxonomic classification.</title>
        <authorList>
            <person name="Goeker M."/>
        </authorList>
    </citation>
    <scope>NUCLEOTIDE SEQUENCE [LARGE SCALE GENOMIC DNA]</scope>
    <source>
        <strain evidence="12 13">DSM 28867</strain>
    </source>
</reference>
<dbReference type="GO" id="GO:0005886">
    <property type="term" value="C:plasma membrane"/>
    <property type="evidence" value="ECO:0007669"/>
    <property type="project" value="UniProtKB-SubCell"/>
</dbReference>
<dbReference type="SUPFAM" id="SSF53850">
    <property type="entry name" value="Periplasmic binding protein-like II"/>
    <property type="match status" value="1"/>
</dbReference>
<comment type="similarity">
    <text evidence="3 10">Belongs to the PstS family.</text>
</comment>
<evidence type="ECO:0000256" key="10">
    <source>
        <dbReference type="RuleBase" id="RU367119"/>
    </source>
</evidence>
<keyword evidence="10" id="KW-1003">Cell membrane</keyword>
<accession>A0A4R7ZRK0</accession>
<protein>
    <recommendedName>
        <fullName evidence="10">Phosphate-binding protein</fullName>
    </recommendedName>
</protein>
<keyword evidence="5 10" id="KW-0813">Transport</keyword>
<evidence type="ECO:0000256" key="6">
    <source>
        <dbReference type="ARBA" id="ARBA00022592"/>
    </source>
</evidence>
<keyword evidence="7" id="KW-0732">Signal</keyword>
<keyword evidence="13" id="KW-1185">Reference proteome</keyword>
<comment type="caution">
    <text evidence="12">The sequence shown here is derived from an EMBL/GenBank/DDBJ whole genome shotgun (WGS) entry which is preliminary data.</text>
</comment>
<dbReference type="InterPro" id="IPR050811">
    <property type="entry name" value="Phosphate_ABC_transporter"/>
</dbReference>
<dbReference type="AlphaFoldDB" id="A0A4R7ZRK0"/>
<dbReference type="InterPro" id="IPR011862">
    <property type="entry name" value="Phos-bd"/>
</dbReference>
<comment type="function">
    <text evidence="1">Part of the ABC transporter complex PstSACB involved in phosphate import.</text>
</comment>
<evidence type="ECO:0000256" key="7">
    <source>
        <dbReference type="ARBA" id="ARBA00022729"/>
    </source>
</evidence>
<evidence type="ECO:0000256" key="4">
    <source>
        <dbReference type="ARBA" id="ARBA00011529"/>
    </source>
</evidence>
<dbReference type="PANTHER" id="PTHR30570">
    <property type="entry name" value="PERIPLASMIC PHOSPHATE BINDING COMPONENT OF PHOSPHATE ABC TRANSPORTER"/>
    <property type="match status" value="1"/>
</dbReference>
<dbReference type="CDD" id="cd13653">
    <property type="entry name" value="PBP2_phosphate_like_1"/>
    <property type="match status" value="1"/>
</dbReference>